<name>A0A2D3V690_9PEZI</name>
<feature type="domain" description="Protein kinase" evidence="1">
    <location>
        <begin position="21"/>
        <end position="334"/>
    </location>
</feature>
<evidence type="ECO:0000259" key="1">
    <source>
        <dbReference type="PROSITE" id="PS50011"/>
    </source>
</evidence>
<dbReference type="Gene3D" id="1.10.510.10">
    <property type="entry name" value="Transferase(Phosphotransferase) domain 1"/>
    <property type="match status" value="1"/>
</dbReference>
<dbReference type="AlphaFoldDB" id="A0A2D3V690"/>
<dbReference type="GO" id="GO:0005524">
    <property type="term" value="F:ATP binding"/>
    <property type="evidence" value="ECO:0007669"/>
    <property type="project" value="InterPro"/>
</dbReference>
<dbReference type="RefSeq" id="XP_023629104.1">
    <property type="nucleotide sequence ID" value="XM_023773336.1"/>
</dbReference>
<dbReference type="GO" id="GO:0004672">
    <property type="term" value="F:protein kinase activity"/>
    <property type="evidence" value="ECO:0007669"/>
    <property type="project" value="InterPro"/>
</dbReference>
<protein>
    <recommendedName>
        <fullName evidence="1">Protein kinase domain-containing protein</fullName>
    </recommendedName>
</protein>
<dbReference type="InterPro" id="IPR011009">
    <property type="entry name" value="Kinase-like_dom_sf"/>
</dbReference>
<gene>
    <name evidence="2" type="ORF">RCC_08084</name>
</gene>
<sequence length="334" mass="38164">MASLPASPLKTAADFAKRYQHYVLGQISTGSYAHAHFSLPKSIADQTLAVFDSHKIEHNEACRRLRASLQAIKICKGKTNGSADNMDLEITVLSHTAKKGHPNLVGIRDADAASTGKSWYTLELLTGDTFEKYCDLLYNLRLSLDRSPESFSPVSFGWHLVLQVTQGLLALHFGDKNGKECRSWPMYTHGDTHPKNLLFRGGTGQYKDYPDAVLIDFGRTQKLGSHTDRAAFFRAQHADVKLAIHFIVKTQWARDLDLRTICSEIWELDIQEGVDNNRILKSWMKDLRLRAFRERERLYIALHPDVIEHFQQEMISENELWEQTISYRSLCAEW</sequence>
<dbReference type="InterPro" id="IPR000719">
    <property type="entry name" value="Prot_kinase_dom"/>
</dbReference>
<evidence type="ECO:0000313" key="3">
    <source>
        <dbReference type="Proteomes" id="UP000225277"/>
    </source>
</evidence>
<dbReference type="STRING" id="112498.A0A2D3V690"/>
<dbReference type="SUPFAM" id="SSF56112">
    <property type="entry name" value="Protein kinase-like (PK-like)"/>
    <property type="match status" value="1"/>
</dbReference>
<proteinExistence type="predicted"/>
<dbReference type="PROSITE" id="PS50011">
    <property type="entry name" value="PROTEIN_KINASE_DOM"/>
    <property type="match status" value="1"/>
</dbReference>
<dbReference type="OrthoDB" id="310217at2759"/>
<dbReference type="Proteomes" id="UP000225277">
    <property type="component" value="Unassembled WGS sequence"/>
</dbReference>
<reference evidence="2 3" key="1">
    <citation type="submission" date="2016-03" db="EMBL/GenBank/DDBJ databases">
        <authorList>
            <person name="Ploux O."/>
        </authorList>
    </citation>
    <scope>NUCLEOTIDE SEQUENCE [LARGE SCALE GENOMIC DNA]</scope>
    <source>
        <strain evidence="2 3">URUG2</strain>
    </source>
</reference>
<keyword evidence="3" id="KW-1185">Reference proteome</keyword>
<evidence type="ECO:0000313" key="2">
    <source>
        <dbReference type="EMBL" id="CZT22215.1"/>
    </source>
</evidence>
<organism evidence="2 3">
    <name type="scientific">Ramularia collo-cygni</name>
    <dbReference type="NCBI Taxonomy" id="112498"/>
    <lineage>
        <taxon>Eukaryota</taxon>
        <taxon>Fungi</taxon>
        <taxon>Dikarya</taxon>
        <taxon>Ascomycota</taxon>
        <taxon>Pezizomycotina</taxon>
        <taxon>Dothideomycetes</taxon>
        <taxon>Dothideomycetidae</taxon>
        <taxon>Mycosphaerellales</taxon>
        <taxon>Mycosphaerellaceae</taxon>
        <taxon>Ramularia</taxon>
    </lineage>
</organism>
<dbReference type="EMBL" id="FJUY01000013">
    <property type="protein sequence ID" value="CZT22215.1"/>
    <property type="molecule type" value="Genomic_DNA"/>
</dbReference>
<dbReference type="GeneID" id="35603185"/>
<accession>A0A2D3V690</accession>